<keyword evidence="5" id="KW-0805">Transcription regulation</keyword>
<name>A0A1I5ZAD6_9BACI</name>
<dbReference type="Pfam" id="PF04316">
    <property type="entry name" value="FlgM"/>
    <property type="match status" value="1"/>
</dbReference>
<feature type="region of interest" description="Disordered" evidence="7">
    <location>
        <begin position="1"/>
        <end position="30"/>
    </location>
</feature>
<dbReference type="GO" id="GO:0044781">
    <property type="term" value="P:bacterial-type flagellum organization"/>
    <property type="evidence" value="ECO:0007669"/>
    <property type="project" value="UniProtKB-KW"/>
</dbReference>
<feature type="domain" description="Anti-sigma-28 factor FlgM C-terminal" evidence="8">
    <location>
        <begin position="33"/>
        <end position="83"/>
    </location>
</feature>
<dbReference type="EMBL" id="FOXU01000004">
    <property type="protein sequence ID" value="SFQ53393.1"/>
    <property type="molecule type" value="Genomic_DNA"/>
</dbReference>
<evidence type="ECO:0000256" key="7">
    <source>
        <dbReference type="SAM" id="MobiDB-lite"/>
    </source>
</evidence>
<accession>A0A1I5ZAD6</accession>
<comment type="similarity">
    <text evidence="1">Belongs to the FlgM family.</text>
</comment>
<dbReference type="SUPFAM" id="SSF101498">
    <property type="entry name" value="Anti-sigma factor FlgM"/>
    <property type="match status" value="1"/>
</dbReference>
<keyword evidence="6" id="KW-0804">Transcription</keyword>
<dbReference type="OrthoDB" id="2991036at2"/>
<evidence type="ECO:0000256" key="2">
    <source>
        <dbReference type="ARBA" id="ARBA00017823"/>
    </source>
</evidence>
<dbReference type="InterPro" id="IPR007412">
    <property type="entry name" value="FlgM"/>
</dbReference>
<evidence type="ECO:0000256" key="4">
    <source>
        <dbReference type="ARBA" id="ARBA00022795"/>
    </source>
</evidence>
<dbReference type="NCBIfam" id="TIGR03824">
    <property type="entry name" value="FlgM_jcvi"/>
    <property type="match status" value="1"/>
</dbReference>
<evidence type="ECO:0000259" key="8">
    <source>
        <dbReference type="Pfam" id="PF04316"/>
    </source>
</evidence>
<evidence type="ECO:0000256" key="3">
    <source>
        <dbReference type="ARBA" id="ARBA00022491"/>
    </source>
</evidence>
<dbReference type="InterPro" id="IPR035890">
    <property type="entry name" value="Anti-sigma-28_factor_FlgM_sf"/>
</dbReference>
<dbReference type="RefSeq" id="WP_093537278.1">
    <property type="nucleotide sequence ID" value="NZ_FOXU01000004.1"/>
</dbReference>
<evidence type="ECO:0000256" key="6">
    <source>
        <dbReference type="ARBA" id="ARBA00023163"/>
    </source>
</evidence>
<organism evidence="9 10">
    <name type="scientific">Psychrobacillus psychrotolerans</name>
    <dbReference type="NCBI Taxonomy" id="126156"/>
    <lineage>
        <taxon>Bacteria</taxon>
        <taxon>Bacillati</taxon>
        <taxon>Bacillota</taxon>
        <taxon>Bacilli</taxon>
        <taxon>Bacillales</taxon>
        <taxon>Bacillaceae</taxon>
        <taxon>Psychrobacillus</taxon>
    </lineage>
</organism>
<dbReference type="AlphaFoldDB" id="A0A1I5ZAD6"/>
<protein>
    <recommendedName>
        <fullName evidence="2">Negative regulator of flagellin synthesis</fullName>
    </recommendedName>
</protein>
<evidence type="ECO:0000256" key="1">
    <source>
        <dbReference type="ARBA" id="ARBA00005322"/>
    </source>
</evidence>
<dbReference type="Proteomes" id="UP000198734">
    <property type="component" value="Unassembled WGS sequence"/>
</dbReference>
<evidence type="ECO:0000313" key="10">
    <source>
        <dbReference type="Proteomes" id="UP000198734"/>
    </source>
</evidence>
<keyword evidence="3" id="KW-0678">Repressor</keyword>
<sequence>MKITNVGVNQVNPYKRNQQQAEKVQNTTKTAADQLEISSTAKSMQTKSPLEIKQAERVAAIKADIDAGTYKVDAKQLASNILDYYRL</sequence>
<proteinExistence type="inferred from homology"/>
<keyword evidence="10" id="KW-1185">Reference proteome</keyword>
<dbReference type="InterPro" id="IPR031316">
    <property type="entry name" value="FlgM_C"/>
</dbReference>
<evidence type="ECO:0000313" key="9">
    <source>
        <dbReference type="EMBL" id="SFQ53393.1"/>
    </source>
</evidence>
<gene>
    <name evidence="9" type="ORF">SAMN05421670_2560</name>
</gene>
<dbReference type="STRING" id="126156.SAMN05421670_2560"/>
<keyword evidence="4" id="KW-1005">Bacterial flagellum biogenesis</keyword>
<dbReference type="GO" id="GO:0045892">
    <property type="term" value="P:negative regulation of DNA-templated transcription"/>
    <property type="evidence" value="ECO:0007669"/>
    <property type="project" value="InterPro"/>
</dbReference>
<reference evidence="10" key="1">
    <citation type="submission" date="2016-10" db="EMBL/GenBank/DDBJ databases">
        <authorList>
            <person name="Varghese N."/>
            <person name="Submissions S."/>
        </authorList>
    </citation>
    <scope>NUCLEOTIDE SEQUENCE [LARGE SCALE GENOMIC DNA]</scope>
    <source>
        <strain evidence="10">DSM 11706</strain>
    </source>
</reference>
<evidence type="ECO:0000256" key="5">
    <source>
        <dbReference type="ARBA" id="ARBA00023015"/>
    </source>
</evidence>